<protein>
    <submittedName>
        <fullName evidence="2">Uncharacterized protein</fullName>
    </submittedName>
</protein>
<proteinExistence type="predicted"/>
<dbReference type="AlphaFoldDB" id="A0A8H5AXE6"/>
<evidence type="ECO:0000313" key="3">
    <source>
        <dbReference type="Proteomes" id="UP000567179"/>
    </source>
</evidence>
<feature type="transmembrane region" description="Helical" evidence="1">
    <location>
        <begin position="353"/>
        <end position="375"/>
    </location>
</feature>
<reference evidence="2 3" key="1">
    <citation type="journal article" date="2020" name="ISME J.">
        <title>Uncovering the hidden diversity of litter-decomposition mechanisms in mushroom-forming fungi.</title>
        <authorList>
            <person name="Floudas D."/>
            <person name="Bentzer J."/>
            <person name="Ahren D."/>
            <person name="Johansson T."/>
            <person name="Persson P."/>
            <person name="Tunlid A."/>
        </authorList>
    </citation>
    <scope>NUCLEOTIDE SEQUENCE [LARGE SCALE GENOMIC DNA]</scope>
    <source>
        <strain evidence="2 3">CBS 101986</strain>
    </source>
</reference>
<feature type="transmembrane region" description="Helical" evidence="1">
    <location>
        <begin position="244"/>
        <end position="262"/>
    </location>
</feature>
<dbReference type="Proteomes" id="UP000567179">
    <property type="component" value="Unassembled WGS sequence"/>
</dbReference>
<dbReference type="EMBL" id="JAACJJ010000056">
    <property type="protein sequence ID" value="KAF5311932.1"/>
    <property type="molecule type" value="Genomic_DNA"/>
</dbReference>
<keyword evidence="1" id="KW-1133">Transmembrane helix</keyword>
<sequence length="400" mass="44624">MSETQRKLAMLKKHELPSHWKPPSGDGPLGLIKTLVFRVLCICAYGQPRLDFMWASIKLAEEGDEDVWIDGRKRTSEQQNNILVLAGLLLATSSVFITTLPPNPTFLDWTRRGPYLCICGAFVKYHQLMRQSHVHHSLLLDAGPLQRPTLPTEKSARSDFSELSDRDKKRSILQKYPLPEHWRAPEPRGILGRLHRIIFSTLCLCAYGRTEMDFVWAAIKLAEDGDETVWLDGRKRTSEQQNNILVLAGLLLATSSVFITTPPPRPDLLDYTRWGPYFCICGAFGVLIGVISVASVMILVTTNLSPTHAKDLVLMLSTSTRVAVIAYPPVWTGAATLLLAFGIQSGVWSASNLAFKLGAAVTLIQPLFVAFLYLISSMPIRRTIREEPRSMISPSKEDDA</sequence>
<accession>A0A8H5AXE6</accession>
<comment type="caution">
    <text evidence="2">The sequence shown here is derived from an EMBL/GenBank/DDBJ whole genome shotgun (WGS) entry which is preliminary data.</text>
</comment>
<keyword evidence="1" id="KW-0812">Transmembrane</keyword>
<dbReference type="OrthoDB" id="2640035at2759"/>
<keyword evidence="3" id="KW-1185">Reference proteome</keyword>
<feature type="transmembrane region" description="Helical" evidence="1">
    <location>
        <begin position="322"/>
        <end position="341"/>
    </location>
</feature>
<name>A0A8H5AXE6_9AGAR</name>
<evidence type="ECO:0000256" key="1">
    <source>
        <dbReference type="SAM" id="Phobius"/>
    </source>
</evidence>
<keyword evidence="1" id="KW-0472">Membrane</keyword>
<evidence type="ECO:0000313" key="2">
    <source>
        <dbReference type="EMBL" id="KAF5311932.1"/>
    </source>
</evidence>
<organism evidence="2 3">
    <name type="scientific">Psilocybe cf. subviscida</name>
    <dbReference type="NCBI Taxonomy" id="2480587"/>
    <lineage>
        <taxon>Eukaryota</taxon>
        <taxon>Fungi</taxon>
        <taxon>Dikarya</taxon>
        <taxon>Basidiomycota</taxon>
        <taxon>Agaricomycotina</taxon>
        <taxon>Agaricomycetes</taxon>
        <taxon>Agaricomycetidae</taxon>
        <taxon>Agaricales</taxon>
        <taxon>Agaricineae</taxon>
        <taxon>Strophariaceae</taxon>
        <taxon>Psilocybe</taxon>
    </lineage>
</organism>
<gene>
    <name evidence="2" type="ORF">D9619_002311</name>
</gene>
<feature type="transmembrane region" description="Helical" evidence="1">
    <location>
        <begin position="274"/>
        <end position="301"/>
    </location>
</feature>